<gene>
    <name evidence="2" type="ORF">NUTIK01_15040</name>
</gene>
<dbReference type="SUPFAM" id="SSF53795">
    <property type="entry name" value="PEP carboxykinase-like"/>
    <property type="match status" value="1"/>
</dbReference>
<evidence type="ECO:0000313" key="3">
    <source>
        <dbReference type="Proteomes" id="UP001187221"/>
    </source>
</evidence>
<organism evidence="2 3">
    <name type="scientific">Novosphingobium pituita</name>
    <dbReference type="NCBI Taxonomy" id="3056842"/>
    <lineage>
        <taxon>Bacteria</taxon>
        <taxon>Pseudomonadati</taxon>
        <taxon>Pseudomonadota</taxon>
        <taxon>Alphaproteobacteria</taxon>
        <taxon>Sphingomonadales</taxon>
        <taxon>Sphingomonadaceae</taxon>
        <taxon>Novosphingobium</taxon>
    </lineage>
</organism>
<accession>A0ABQ6P744</accession>
<feature type="domain" description="HPr kinase/phosphorylase C-terminal" evidence="1">
    <location>
        <begin position="7"/>
        <end position="75"/>
    </location>
</feature>
<evidence type="ECO:0000259" key="1">
    <source>
        <dbReference type="Pfam" id="PF07475"/>
    </source>
</evidence>
<dbReference type="Gene3D" id="3.40.50.300">
    <property type="entry name" value="P-loop containing nucleotide triphosphate hydrolases"/>
    <property type="match status" value="1"/>
</dbReference>
<evidence type="ECO:0000313" key="2">
    <source>
        <dbReference type="EMBL" id="GMM60727.1"/>
    </source>
</evidence>
<keyword evidence="3" id="KW-1185">Reference proteome</keyword>
<dbReference type="Pfam" id="PF07475">
    <property type="entry name" value="Hpr_kinase_C"/>
    <property type="match status" value="1"/>
</dbReference>
<dbReference type="Proteomes" id="UP001187221">
    <property type="component" value="Unassembled WGS sequence"/>
</dbReference>
<keyword evidence="2" id="KW-0808">Transferase</keyword>
<dbReference type="InterPro" id="IPR011104">
    <property type="entry name" value="Hpr_kin/Pase_C"/>
</dbReference>
<dbReference type="EMBL" id="BTFW01000001">
    <property type="protein sequence ID" value="GMM60727.1"/>
    <property type="molecule type" value="Genomic_DNA"/>
</dbReference>
<name>A0ABQ6P744_9SPHN</name>
<sequence length="140" mass="14609">MIVHQASAVVIDGRALLIEGPPGSGKSSLALALIDRGAILLGDDGVVLSAPDGRLCAAPHPNTAGLIEVRNLGILPFPHAGPDPVPVALVVVLDRQAPRFVEAAQTVLRGGWPVPLLHLWPESQALPLRAELALRHHGLV</sequence>
<proteinExistence type="predicted"/>
<dbReference type="RefSeq" id="WP_317974493.1">
    <property type="nucleotide sequence ID" value="NZ_BTFW01000001.1"/>
</dbReference>
<protein>
    <submittedName>
        <fullName evidence="2">HPr kinase/phosphatase C-terminal domain-containing protein</fullName>
    </submittedName>
</protein>
<keyword evidence="2" id="KW-0418">Kinase</keyword>
<dbReference type="GO" id="GO:0016301">
    <property type="term" value="F:kinase activity"/>
    <property type="evidence" value="ECO:0007669"/>
    <property type="project" value="UniProtKB-KW"/>
</dbReference>
<reference evidence="2 3" key="1">
    <citation type="submission" date="2023-06" db="EMBL/GenBank/DDBJ databases">
        <title>Draft genome sequence of Novosphingobium sp. strain IK01.</title>
        <authorList>
            <person name="Hatamoto M."/>
            <person name="Ikarashi T."/>
            <person name="Yamaguchi T."/>
        </authorList>
    </citation>
    <scope>NUCLEOTIDE SEQUENCE [LARGE SCALE GENOMIC DNA]</scope>
    <source>
        <strain evidence="2 3">IK01</strain>
    </source>
</reference>
<dbReference type="InterPro" id="IPR027417">
    <property type="entry name" value="P-loop_NTPase"/>
</dbReference>
<comment type="caution">
    <text evidence="2">The sequence shown here is derived from an EMBL/GenBank/DDBJ whole genome shotgun (WGS) entry which is preliminary data.</text>
</comment>
<dbReference type="CDD" id="cd01918">
    <property type="entry name" value="HprK_C"/>
    <property type="match status" value="1"/>
</dbReference>